<dbReference type="Pfam" id="PF01590">
    <property type="entry name" value="GAF"/>
    <property type="match status" value="1"/>
</dbReference>
<evidence type="ECO:0000259" key="1">
    <source>
        <dbReference type="Pfam" id="PF01590"/>
    </source>
</evidence>
<dbReference type="EMBL" id="QPJW01000001">
    <property type="protein sequence ID" value="RCX23858.1"/>
    <property type="molecule type" value="Genomic_DNA"/>
</dbReference>
<protein>
    <submittedName>
        <fullName evidence="2">Nitrogen regulatory protein A</fullName>
    </submittedName>
</protein>
<evidence type="ECO:0000313" key="2">
    <source>
        <dbReference type="EMBL" id="RCX23858.1"/>
    </source>
</evidence>
<sequence>MGNLHGIKELYLGDMDMSQSSNQYQTKIDQIRERLGYDFVSLAFAQSAQNGFVITWQYASGNLNNRYKRIVLQSGKGIAGLVFKTGKPMLVSSVKDELNPRDMFNYPIVVSERLNSLAAIPLYHLERVEGVLLAGYRGGKVITSENFRQLYESLQGQFGDYGIKESTFR</sequence>
<reference evidence="2 3" key="1">
    <citation type="submission" date="2018-07" db="EMBL/GenBank/DDBJ databases">
        <title>Genomic Encyclopedia of Type Strains, Phase III (KMG-III): the genomes of soil and plant-associated and newly described type strains.</title>
        <authorList>
            <person name="Whitman W."/>
        </authorList>
    </citation>
    <scope>NUCLEOTIDE SEQUENCE [LARGE SCALE GENOMIC DNA]</scope>
    <source>
        <strain evidence="2 3">CECT 8333</strain>
    </source>
</reference>
<accession>A0A369BT47</accession>
<proteinExistence type="predicted"/>
<evidence type="ECO:0000313" key="3">
    <source>
        <dbReference type="Proteomes" id="UP000253090"/>
    </source>
</evidence>
<dbReference type="InterPro" id="IPR003018">
    <property type="entry name" value="GAF"/>
</dbReference>
<dbReference type="Gene3D" id="3.30.450.40">
    <property type="match status" value="1"/>
</dbReference>
<dbReference type="AlphaFoldDB" id="A0A369BT47"/>
<comment type="caution">
    <text evidence="2">The sequence shown here is derived from an EMBL/GenBank/DDBJ whole genome shotgun (WGS) entry which is preliminary data.</text>
</comment>
<keyword evidence="3" id="KW-1185">Reference proteome</keyword>
<dbReference type="Proteomes" id="UP000253090">
    <property type="component" value="Unassembled WGS sequence"/>
</dbReference>
<name>A0A369BT47_9BACL</name>
<feature type="domain" description="GAF" evidence="1">
    <location>
        <begin position="28"/>
        <end position="136"/>
    </location>
</feature>
<organism evidence="2 3">
    <name type="scientific">Fontibacillus phaseoli</name>
    <dbReference type="NCBI Taxonomy" id="1416533"/>
    <lineage>
        <taxon>Bacteria</taxon>
        <taxon>Bacillati</taxon>
        <taxon>Bacillota</taxon>
        <taxon>Bacilli</taxon>
        <taxon>Bacillales</taxon>
        <taxon>Paenibacillaceae</taxon>
        <taxon>Fontibacillus</taxon>
    </lineage>
</organism>
<gene>
    <name evidence="2" type="ORF">DFP94_1011462</name>
</gene>
<dbReference type="SUPFAM" id="SSF55781">
    <property type="entry name" value="GAF domain-like"/>
    <property type="match status" value="1"/>
</dbReference>
<dbReference type="InterPro" id="IPR029016">
    <property type="entry name" value="GAF-like_dom_sf"/>
</dbReference>